<protein>
    <submittedName>
        <fullName evidence="10">Apolipoprotein N-acyltransferase</fullName>
        <ecNumber evidence="10">2.3.1.-</ecNumber>
    </submittedName>
</protein>
<evidence type="ECO:0000313" key="10">
    <source>
        <dbReference type="EMBL" id="AQW88497.1"/>
    </source>
</evidence>
<keyword evidence="9 10" id="KW-0012">Acyltransferase</keyword>
<evidence type="ECO:0000256" key="4">
    <source>
        <dbReference type="ARBA" id="ARBA00022519"/>
    </source>
</evidence>
<dbReference type="PANTHER" id="PTHR38686:SF1">
    <property type="entry name" value="APOLIPOPROTEIN N-ACYLTRANSFERASE"/>
    <property type="match status" value="1"/>
</dbReference>
<dbReference type="GeneID" id="56567305"/>
<evidence type="ECO:0000256" key="8">
    <source>
        <dbReference type="ARBA" id="ARBA00023136"/>
    </source>
</evidence>
<gene>
    <name evidence="10" type="primary">lnt</name>
    <name evidence="10" type="ORF">CPIN18021_1720</name>
</gene>
<keyword evidence="8" id="KW-0472">Membrane</keyword>
<dbReference type="PROSITE" id="PS50263">
    <property type="entry name" value="CN_HYDROLASE"/>
    <property type="match status" value="1"/>
</dbReference>
<dbReference type="InterPro" id="IPR004563">
    <property type="entry name" value="Apolipo_AcylTrfase"/>
</dbReference>
<evidence type="ECO:0000256" key="3">
    <source>
        <dbReference type="ARBA" id="ARBA00022475"/>
    </source>
</evidence>
<organism evidence="10 11">
    <name type="scientific">Campylobacter pinnipediorum subsp. caledonicus</name>
    <dbReference type="NCBI Taxonomy" id="1874362"/>
    <lineage>
        <taxon>Bacteria</taxon>
        <taxon>Pseudomonadati</taxon>
        <taxon>Campylobacterota</taxon>
        <taxon>Epsilonproteobacteria</taxon>
        <taxon>Campylobacterales</taxon>
        <taxon>Campylobacteraceae</taxon>
        <taxon>Campylobacter</taxon>
    </lineage>
</organism>
<dbReference type="EC" id="2.3.1.-" evidence="10"/>
<keyword evidence="10" id="KW-0449">Lipoprotein</keyword>
<dbReference type="InterPro" id="IPR036526">
    <property type="entry name" value="C-N_Hydrolase_sf"/>
</dbReference>
<reference evidence="11" key="1">
    <citation type="submission" date="2016-09" db="EMBL/GenBank/DDBJ databases">
        <title>Comparative genomics of the Campylobacter concisus group.</title>
        <authorList>
            <person name="Miller W.G."/>
            <person name="Yee E."/>
            <person name="Chapman M.H."/>
            <person name="Huynh S."/>
            <person name="Bono J.L."/>
            <person name="On S.L.W."/>
            <person name="StLeger J."/>
            <person name="Foster G."/>
            <person name="Parker C.T."/>
        </authorList>
    </citation>
    <scope>NUCLEOTIDE SEQUENCE [LARGE SCALE GENOMIC DNA]</scope>
    <source>
        <strain evidence="11">RM18021</strain>
    </source>
</reference>
<dbReference type="EMBL" id="CP017258">
    <property type="protein sequence ID" value="AQW88497.1"/>
    <property type="molecule type" value="Genomic_DNA"/>
</dbReference>
<proteinExistence type="inferred from homology"/>
<keyword evidence="6" id="KW-0812">Transmembrane</keyword>
<dbReference type="AlphaFoldDB" id="A0A1S6UAM6"/>
<keyword evidence="5 10" id="KW-0808">Transferase</keyword>
<dbReference type="NCBIfam" id="NF008934">
    <property type="entry name" value="PRK12291.1"/>
    <property type="match status" value="1"/>
</dbReference>
<dbReference type="NCBIfam" id="TIGR00546">
    <property type="entry name" value="lnt"/>
    <property type="match status" value="1"/>
</dbReference>
<evidence type="ECO:0000256" key="1">
    <source>
        <dbReference type="ARBA" id="ARBA00004651"/>
    </source>
</evidence>
<dbReference type="Gene3D" id="3.60.110.10">
    <property type="entry name" value="Carbon-nitrogen hydrolase"/>
    <property type="match status" value="1"/>
</dbReference>
<evidence type="ECO:0000256" key="6">
    <source>
        <dbReference type="ARBA" id="ARBA00022692"/>
    </source>
</evidence>
<dbReference type="InterPro" id="IPR003010">
    <property type="entry name" value="C-N_Hydrolase"/>
</dbReference>
<accession>A0A1S6UAM6</accession>
<dbReference type="GO" id="GO:0016410">
    <property type="term" value="F:N-acyltransferase activity"/>
    <property type="evidence" value="ECO:0007669"/>
    <property type="project" value="InterPro"/>
</dbReference>
<sequence length="429" mass="49918">MRLINFVPAFLFLNRKFLKQYFTTKIIIKAFVSAFLISNFIFLAIFDYEILNFISPFLTILGIHLLINTDRIGFFLTGFFVGILWFYWIGFSFIYYEMTYMIPIVIISVGIVYGFIFLIASFPSFVFLRAVMIFLISYIHPFGFNWFNLEATLVLGVFEPSTKGLICIFLSAYFLRFNKFYKLLFLIPLIFAVQIDTKKPNFLPFDIQLVQTNIPQDKKWDKRYKNDFINENLKLINSAIRDNKKLIIMPENAFATFMNFEKELILELKKLSKNITIVAGALSYENRQAHNSTYIFDDGKMRKIDKYVLVPFGEEIPLPNFMRDFINKNFFNGASDFKPAGDVSDYEIGGVLVRNAICYEATTDKIYKNNPKIIIAITNNAWFKTKNINSTEPVLQHLLLKYYATKYGTTIYHSVNGSKSEIIIPKKGI</sequence>
<evidence type="ECO:0000256" key="9">
    <source>
        <dbReference type="ARBA" id="ARBA00023315"/>
    </source>
</evidence>
<dbReference type="Pfam" id="PF26365">
    <property type="entry name" value="ApoNAT_membrane"/>
    <property type="match status" value="1"/>
</dbReference>
<comment type="similarity">
    <text evidence="2">Belongs to the CN hydrolase family. Apolipoprotein N-acyltransferase subfamily.</text>
</comment>
<keyword evidence="3" id="KW-1003">Cell membrane</keyword>
<keyword evidence="4" id="KW-0997">Cell inner membrane</keyword>
<name>A0A1S6UAM6_9BACT</name>
<evidence type="ECO:0000256" key="2">
    <source>
        <dbReference type="ARBA" id="ARBA00010065"/>
    </source>
</evidence>
<dbReference type="PANTHER" id="PTHR38686">
    <property type="entry name" value="APOLIPOPROTEIN N-ACYLTRANSFERASE"/>
    <property type="match status" value="1"/>
</dbReference>
<dbReference type="RefSeq" id="WP_078423980.1">
    <property type="nucleotide sequence ID" value="NZ_CP017018.1"/>
</dbReference>
<dbReference type="GO" id="GO:0042158">
    <property type="term" value="P:lipoprotein biosynthetic process"/>
    <property type="evidence" value="ECO:0007669"/>
    <property type="project" value="InterPro"/>
</dbReference>
<dbReference type="KEGG" id="cpin:CPIN18020_1665"/>
<dbReference type="GO" id="GO:0005886">
    <property type="term" value="C:plasma membrane"/>
    <property type="evidence" value="ECO:0007669"/>
    <property type="project" value="UniProtKB-SubCell"/>
</dbReference>
<dbReference type="InterPro" id="IPR059110">
    <property type="entry name" value="Lnt_campylobact"/>
</dbReference>
<dbReference type="InterPro" id="IPR059109">
    <property type="entry name" value="Lnt_membrane_dom"/>
</dbReference>
<comment type="subcellular location">
    <subcellularLocation>
        <location evidence="1">Cell membrane</location>
        <topology evidence="1">Multi-pass membrane protein</topology>
    </subcellularLocation>
</comment>
<dbReference type="Proteomes" id="UP000190868">
    <property type="component" value="Chromosome"/>
</dbReference>
<keyword evidence="7" id="KW-1133">Transmembrane helix</keyword>
<evidence type="ECO:0000256" key="7">
    <source>
        <dbReference type="ARBA" id="ARBA00022989"/>
    </source>
</evidence>
<evidence type="ECO:0000256" key="5">
    <source>
        <dbReference type="ARBA" id="ARBA00022679"/>
    </source>
</evidence>
<keyword evidence="11" id="KW-1185">Reference proteome</keyword>
<dbReference type="SUPFAM" id="SSF56317">
    <property type="entry name" value="Carbon-nitrogen hydrolase"/>
    <property type="match status" value="1"/>
</dbReference>
<evidence type="ECO:0000313" key="11">
    <source>
        <dbReference type="Proteomes" id="UP000190868"/>
    </source>
</evidence>